<dbReference type="RefSeq" id="WP_353715292.1">
    <property type="nucleotide sequence ID" value="NZ_CP159307.1"/>
</dbReference>
<dbReference type="InterPro" id="IPR036117">
    <property type="entry name" value="DhaL_dom_sf"/>
</dbReference>
<dbReference type="NCBIfam" id="TIGR03599">
    <property type="entry name" value="YloV"/>
    <property type="match status" value="1"/>
</dbReference>
<gene>
    <name evidence="2" type="ORF">ABV300_04310</name>
</gene>
<organism evidence="2">
    <name type="scientific">Dehalogenimonas sp. 4OHTPN</name>
    <dbReference type="NCBI Taxonomy" id="3166643"/>
    <lineage>
        <taxon>Bacteria</taxon>
        <taxon>Bacillati</taxon>
        <taxon>Chloroflexota</taxon>
        <taxon>Dehalococcoidia</taxon>
        <taxon>Dehalococcoidales</taxon>
        <taxon>Dehalococcoidaceae</taxon>
        <taxon>Dehalogenimonas</taxon>
    </lineage>
</organism>
<dbReference type="EMBL" id="CP159307">
    <property type="protein sequence ID" value="XCH34109.1"/>
    <property type="molecule type" value="Genomic_DNA"/>
</dbReference>
<dbReference type="SMART" id="SM01120">
    <property type="entry name" value="Dak2"/>
    <property type="match status" value="1"/>
</dbReference>
<name>A0AAU8GDH2_9CHLR</name>
<accession>A0AAU8GDH2</accession>
<dbReference type="InterPro" id="IPR048394">
    <property type="entry name" value="FakA-like_M"/>
</dbReference>
<sequence length="543" mass="57709">MSAHATMSGQEMRDMLAAAAAWLEKSASDIDALNVFPVPDGDCGTNMLLTLRSAVEEAGKVSAADIGAMSGAVAKGALMGARGNSGVISSQIWRGVAMVFKDKEAATASDWAAAWTQSVETAYKGLSNPVEGTILTVLKDVAAAARASAEKDESIVHLIEQSMNAACESVARTPSLLPALRDAGVVDAGGQGLYTVLEGMLHFLRGETEQMQFKKSHVIASSVPVSAKAVRLSPTDEEPFGYCTEFLLKGENLELEKIRARLKRKGQSLIVVGDASTIRVHIHAIAPGRVLNYVTKLGTVHKVSIRNMDEQHEDFLALQKDRQPMIDIAIVAIVAGDGFADVFASLGAAGIVPGGQTMNPSTKEIYQAVEAAASDKVIILPNNKNIIPAAEQVKHLSGKTLAIIPTESLPQGVAALLAFDYEADFDTNVSRMNDAKAHVRTVEITHAVRDTKINGFVIKKHQAIGLLDGHLAAVDEVSDKVLADLLAKSDLSRVEVMTLYYGANTTEAAARAMADSLAVKYPGRQVEVVSGGQPHYDYIVSLE</sequence>
<evidence type="ECO:0000259" key="1">
    <source>
        <dbReference type="PROSITE" id="PS51480"/>
    </source>
</evidence>
<dbReference type="SMART" id="SM01121">
    <property type="entry name" value="Dak1_2"/>
    <property type="match status" value="1"/>
</dbReference>
<dbReference type="SUPFAM" id="SSF101473">
    <property type="entry name" value="DhaL-like"/>
    <property type="match status" value="1"/>
</dbReference>
<evidence type="ECO:0000313" key="2">
    <source>
        <dbReference type="EMBL" id="XCH34109.1"/>
    </source>
</evidence>
<dbReference type="PANTHER" id="PTHR33434:SF4">
    <property type="entry name" value="PHOSPHATASE PROTEIN"/>
    <property type="match status" value="1"/>
</dbReference>
<proteinExistence type="predicted"/>
<dbReference type="Pfam" id="PF13684">
    <property type="entry name" value="FakA-like_C"/>
    <property type="match status" value="1"/>
</dbReference>
<dbReference type="Gene3D" id="1.25.40.340">
    <property type="match status" value="1"/>
</dbReference>
<feature type="domain" description="DhaL" evidence="1">
    <location>
        <begin position="10"/>
        <end position="202"/>
    </location>
</feature>
<dbReference type="Pfam" id="PF02734">
    <property type="entry name" value="Dak2"/>
    <property type="match status" value="1"/>
</dbReference>
<dbReference type="InterPro" id="IPR004007">
    <property type="entry name" value="DhaL_dom"/>
</dbReference>
<dbReference type="AlphaFoldDB" id="A0AAU8GDH2"/>
<protein>
    <submittedName>
        <fullName evidence="2">DAK2 domain-containing protein</fullName>
    </submittedName>
</protein>
<dbReference type="InterPro" id="IPR050270">
    <property type="entry name" value="DegV_domain_contain"/>
</dbReference>
<dbReference type="InterPro" id="IPR033470">
    <property type="entry name" value="FakA-like_C"/>
</dbReference>
<dbReference type="InterPro" id="IPR019986">
    <property type="entry name" value="YloV-like"/>
</dbReference>
<dbReference type="PANTHER" id="PTHR33434">
    <property type="entry name" value="DEGV DOMAIN-CONTAINING PROTEIN DR_1986-RELATED"/>
    <property type="match status" value="1"/>
</dbReference>
<dbReference type="GO" id="GO:0006071">
    <property type="term" value="P:glycerol metabolic process"/>
    <property type="evidence" value="ECO:0007669"/>
    <property type="project" value="InterPro"/>
</dbReference>
<reference evidence="2" key="1">
    <citation type="submission" date="2024-06" db="EMBL/GenBank/DDBJ databases">
        <title>A Novel Isolate, Dehalogenimonas sp. Strain 4OHTPN, Dechlorinates Aromatic 4 Hydroxy chlorothalonil by a Novel Reductive Dehalogenase.</title>
        <authorList>
            <person name="Liu G."/>
        </authorList>
    </citation>
    <scope>NUCLEOTIDE SEQUENCE</scope>
    <source>
        <strain evidence="2">4OHTPN</strain>
    </source>
</reference>
<dbReference type="PROSITE" id="PS51480">
    <property type="entry name" value="DHAL"/>
    <property type="match status" value="1"/>
</dbReference>
<dbReference type="GO" id="GO:0004371">
    <property type="term" value="F:glycerone kinase activity"/>
    <property type="evidence" value="ECO:0007669"/>
    <property type="project" value="InterPro"/>
</dbReference>
<dbReference type="Pfam" id="PF21645">
    <property type="entry name" value="FakA-like_M"/>
    <property type="match status" value="1"/>
</dbReference>